<dbReference type="HAMAP" id="MF_00454">
    <property type="entry name" value="FluC"/>
    <property type="match status" value="1"/>
</dbReference>
<reference evidence="13 14" key="1">
    <citation type="journal article" date="2020" name="Arch. Microbiol.">
        <title>The genome sequence of the giant phototrophic gammaproteobacterium Thiospirillum jenense gives insight into its physiological properties and phylogenetic relationships.</title>
        <authorList>
            <person name="Imhoff J.F."/>
            <person name="Meyer T.E."/>
            <person name="Kyndt J.A."/>
        </authorList>
    </citation>
    <scope>NUCLEOTIDE SEQUENCE [LARGE SCALE GENOMIC DNA]</scope>
    <source>
        <strain evidence="13 14">DSM 216</strain>
    </source>
</reference>
<evidence type="ECO:0000256" key="8">
    <source>
        <dbReference type="ARBA" id="ARBA00023136"/>
    </source>
</evidence>
<evidence type="ECO:0000256" key="2">
    <source>
        <dbReference type="ARBA" id="ARBA00022475"/>
    </source>
</evidence>
<keyword evidence="9 12" id="KW-0407">Ion channel</keyword>
<evidence type="ECO:0000313" key="13">
    <source>
        <dbReference type="EMBL" id="MBB1125244.1"/>
    </source>
</evidence>
<dbReference type="GO" id="GO:0062054">
    <property type="term" value="F:fluoride channel activity"/>
    <property type="evidence" value="ECO:0007669"/>
    <property type="project" value="UniProtKB-UniRule"/>
</dbReference>
<feature type="transmembrane region" description="Helical" evidence="12">
    <location>
        <begin position="68"/>
        <end position="86"/>
    </location>
</feature>
<evidence type="ECO:0000256" key="12">
    <source>
        <dbReference type="HAMAP-Rule" id="MF_00454"/>
    </source>
</evidence>
<dbReference type="Pfam" id="PF02537">
    <property type="entry name" value="CRCB"/>
    <property type="match status" value="1"/>
</dbReference>
<dbReference type="RefSeq" id="WP_182582423.1">
    <property type="nucleotide sequence ID" value="NZ_JABVCQ010000005.1"/>
</dbReference>
<proteinExistence type="inferred from homology"/>
<dbReference type="GO" id="GO:0140114">
    <property type="term" value="P:cellular detoxification of fluoride"/>
    <property type="evidence" value="ECO:0007669"/>
    <property type="project" value="UniProtKB-UniRule"/>
</dbReference>
<keyword evidence="8 12" id="KW-0472">Membrane</keyword>
<comment type="caution">
    <text evidence="13">The sequence shown here is derived from an EMBL/GenBank/DDBJ whole genome shotgun (WGS) entry which is preliminary data.</text>
</comment>
<keyword evidence="12" id="KW-0813">Transport</keyword>
<evidence type="ECO:0000256" key="4">
    <source>
        <dbReference type="ARBA" id="ARBA00022692"/>
    </source>
</evidence>
<evidence type="ECO:0000256" key="6">
    <source>
        <dbReference type="ARBA" id="ARBA00023053"/>
    </source>
</evidence>
<dbReference type="EMBL" id="JABVCQ010000005">
    <property type="protein sequence ID" value="MBB1125244.1"/>
    <property type="molecule type" value="Genomic_DNA"/>
</dbReference>
<evidence type="ECO:0000256" key="3">
    <source>
        <dbReference type="ARBA" id="ARBA00022519"/>
    </source>
</evidence>
<dbReference type="PANTHER" id="PTHR28259">
    <property type="entry name" value="FLUORIDE EXPORT PROTEIN 1-RELATED"/>
    <property type="match status" value="1"/>
</dbReference>
<accession>A0A839H843</accession>
<comment type="catalytic activity">
    <reaction evidence="11">
        <text>fluoride(in) = fluoride(out)</text>
        <dbReference type="Rhea" id="RHEA:76159"/>
        <dbReference type="ChEBI" id="CHEBI:17051"/>
    </reaction>
    <physiologicalReaction direction="left-to-right" evidence="11">
        <dbReference type="Rhea" id="RHEA:76160"/>
    </physiologicalReaction>
</comment>
<evidence type="ECO:0000256" key="11">
    <source>
        <dbReference type="ARBA" id="ARBA00035585"/>
    </source>
</evidence>
<dbReference type="AlphaFoldDB" id="A0A839H843"/>
<feature type="transmembrane region" description="Helical" evidence="12">
    <location>
        <begin position="98"/>
        <end position="127"/>
    </location>
</feature>
<dbReference type="InterPro" id="IPR003691">
    <property type="entry name" value="FluC"/>
</dbReference>
<sequence length="136" mass="14409">MTVFAAIAIFIGAGSGALLRWLLGSLFNPLFPTLPLGTLAANLLGGFLIGVILAWSARHPGLPPEIRLFLITGFLGGLTTFSTFSAEVVNLLSRREWLWGIIAINAHLIGSLTLTAAGLGIAHWLMLRGGLNTPIH</sequence>
<feature type="transmembrane region" description="Helical" evidence="12">
    <location>
        <begin position="32"/>
        <end position="56"/>
    </location>
</feature>
<evidence type="ECO:0000256" key="1">
    <source>
        <dbReference type="ARBA" id="ARBA00004651"/>
    </source>
</evidence>
<dbReference type="GO" id="GO:0046872">
    <property type="term" value="F:metal ion binding"/>
    <property type="evidence" value="ECO:0007669"/>
    <property type="project" value="UniProtKB-KW"/>
</dbReference>
<comment type="similarity">
    <text evidence="10 12">Belongs to the fluoride channel Fluc/FEX (TC 1.A.43) family.</text>
</comment>
<evidence type="ECO:0000313" key="14">
    <source>
        <dbReference type="Proteomes" id="UP000548632"/>
    </source>
</evidence>
<keyword evidence="14" id="KW-1185">Reference proteome</keyword>
<keyword evidence="12" id="KW-0479">Metal-binding</keyword>
<dbReference type="GO" id="GO:0005886">
    <property type="term" value="C:plasma membrane"/>
    <property type="evidence" value="ECO:0007669"/>
    <property type="project" value="UniProtKB-SubCell"/>
</dbReference>
<keyword evidence="2 12" id="KW-1003">Cell membrane</keyword>
<comment type="subcellular location">
    <subcellularLocation>
        <location evidence="1 12">Cell membrane</location>
        <topology evidence="1 12">Multi-pass membrane protein</topology>
    </subcellularLocation>
</comment>
<name>A0A839H843_9GAMM</name>
<comment type="activity regulation">
    <text evidence="12">Na(+) is not transported, but it plays an essential structural role and its presence is essential for fluoride channel function.</text>
</comment>
<protein>
    <recommendedName>
        <fullName evidence="12">Fluoride-specific ion channel FluC</fullName>
    </recommendedName>
</protein>
<keyword evidence="6 12" id="KW-0915">Sodium</keyword>
<keyword evidence="3" id="KW-0997">Cell inner membrane</keyword>
<dbReference type="NCBIfam" id="NF010792">
    <property type="entry name" value="PRK14196.1"/>
    <property type="match status" value="1"/>
</dbReference>
<dbReference type="PANTHER" id="PTHR28259:SF1">
    <property type="entry name" value="FLUORIDE EXPORT PROTEIN 1-RELATED"/>
    <property type="match status" value="1"/>
</dbReference>
<comment type="function">
    <text evidence="12">Fluoride-specific ion channel. Important for reducing fluoride concentration in the cell, thus reducing its toxicity.</text>
</comment>
<keyword evidence="4 12" id="KW-0812">Transmembrane</keyword>
<keyword evidence="7 12" id="KW-0406">Ion transport</keyword>
<dbReference type="Proteomes" id="UP000548632">
    <property type="component" value="Unassembled WGS sequence"/>
</dbReference>
<gene>
    <name evidence="12 13" type="primary">crcB</name>
    <name evidence="12" type="synonym">fluC</name>
    <name evidence="13" type="ORF">HUK38_03235</name>
</gene>
<dbReference type="NCBIfam" id="TIGR00494">
    <property type="entry name" value="crcB"/>
    <property type="match status" value="1"/>
</dbReference>
<feature type="binding site" evidence="12">
    <location>
        <position position="76"/>
    </location>
    <ligand>
        <name>Na(+)</name>
        <dbReference type="ChEBI" id="CHEBI:29101"/>
        <note>structural</note>
    </ligand>
</feature>
<evidence type="ECO:0000256" key="7">
    <source>
        <dbReference type="ARBA" id="ARBA00023065"/>
    </source>
</evidence>
<evidence type="ECO:0000256" key="10">
    <source>
        <dbReference type="ARBA" id="ARBA00035120"/>
    </source>
</evidence>
<feature type="binding site" evidence="12">
    <location>
        <position position="79"/>
    </location>
    <ligand>
        <name>Na(+)</name>
        <dbReference type="ChEBI" id="CHEBI:29101"/>
        <note>structural</note>
    </ligand>
</feature>
<evidence type="ECO:0000256" key="9">
    <source>
        <dbReference type="ARBA" id="ARBA00023303"/>
    </source>
</evidence>
<keyword evidence="5 12" id="KW-1133">Transmembrane helix</keyword>
<evidence type="ECO:0000256" key="5">
    <source>
        <dbReference type="ARBA" id="ARBA00022989"/>
    </source>
</evidence>
<organism evidence="13 14">
    <name type="scientific">Thiospirillum jenense</name>
    <dbReference type="NCBI Taxonomy" id="1653858"/>
    <lineage>
        <taxon>Bacteria</taxon>
        <taxon>Pseudomonadati</taxon>
        <taxon>Pseudomonadota</taxon>
        <taxon>Gammaproteobacteria</taxon>
        <taxon>Chromatiales</taxon>
        <taxon>Chromatiaceae</taxon>
        <taxon>Thiospirillum</taxon>
    </lineage>
</organism>